<evidence type="ECO:0000259" key="7">
    <source>
        <dbReference type="PROSITE" id="PS51296"/>
    </source>
</evidence>
<dbReference type="InterPro" id="IPR036922">
    <property type="entry name" value="Rieske_2Fe-2S_sf"/>
</dbReference>
<dbReference type="Proteomes" id="UP000245379">
    <property type="component" value="Unassembled WGS sequence"/>
</dbReference>
<dbReference type="OrthoDB" id="593800at2"/>
<comment type="caution">
    <text evidence="8">The sequence shown here is derived from an EMBL/GenBank/DDBJ whole genome shotgun (WGS) entry which is preliminary data.</text>
</comment>
<name>A0A317EPT6_9SPHI</name>
<evidence type="ECO:0000313" key="9">
    <source>
        <dbReference type="Proteomes" id="UP000245379"/>
    </source>
</evidence>
<keyword evidence="4" id="KW-0411">Iron-sulfur</keyword>
<dbReference type="GO" id="GO:0051537">
    <property type="term" value="F:2 iron, 2 sulfur cluster binding"/>
    <property type="evidence" value="ECO:0007669"/>
    <property type="project" value="UniProtKB-KW"/>
</dbReference>
<organism evidence="8 9">
    <name type="scientific">Pedobacter yonginense</name>
    <dbReference type="NCBI Taxonomy" id="651869"/>
    <lineage>
        <taxon>Bacteria</taxon>
        <taxon>Pseudomonadati</taxon>
        <taxon>Bacteroidota</taxon>
        <taxon>Sphingobacteriia</taxon>
        <taxon>Sphingobacteriales</taxon>
        <taxon>Sphingobacteriaceae</taxon>
        <taxon>Pedobacter</taxon>
    </lineage>
</organism>
<evidence type="ECO:0000256" key="4">
    <source>
        <dbReference type="ARBA" id="ARBA00023014"/>
    </source>
</evidence>
<sequence>MQWFKVLNTAQIPTFDSIKTIAVNGKQVCIIKTAGKIYATQSFCPHAGGNFGGGWCKNGQLVCPIHRYAYNLETGRGAEGQGDYINIFPTELREDGLYIGFKESWWSKLWG</sequence>
<dbReference type="Gene3D" id="2.102.10.10">
    <property type="entry name" value="Rieske [2Fe-2S] iron-sulphur domain"/>
    <property type="match status" value="1"/>
</dbReference>
<evidence type="ECO:0000313" key="8">
    <source>
        <dbReference type="EMBL" id="PWS28920.1"/>
    </source>
</evidence>
<comment type="cofactor">
    <cofactor evidence="5">
        <name>[2Fe-2S] cluster</name>
        <dbReference type="ChEBI" id="CHEBI:190135"/>
    </cofactor>
</comment>
<proteinExistence type="inferred from homology"/>
<keyword evidence="9" id="KW-1185">Reference proteome</keyword>
<keyword evidence="3" id="KW-0408">Iron</keyword>
<dbReference type="RefSeq" id="WP_109924350.1">
    <property type="nucleotide sequence ID" value="NZ_QGNZ01000001.1"/>
</dbReference>
<dbReference type="CDD" id="cd03467">
    <property type="entry name" value="Rieske"/>
    <property type="match status" value="1"/>
</dbReference>
<keyword evidence="2" id="KW-0479">Metal-binding</keyword>
<dbReference type="PANTHER" id="PTHR21496:SF0">
    <property type="entry name" value="RIESKE DOMAIN-CONTAINING PROTEIN"/>
    <property type="match status" value="1"/>
</dbReference>
<reference evidence="8 9" key="1">
    <citation type="submission" date="2018-05" db="EMBL/GenBank/DDBJ databases">
        <title>Pedobacter paludis sp. nov., isolated from wetland soil.</title>
        <authorList>
            <person name="Zhang Y."/>
            <person name="Wang G."/>
        </authorList>
    </citation>
    <scope>NUCLEOTIDE SEQUENCE [LARGE SCALE GENOMIC DNA]</scope>
    <source>
        <strain evidence="8 9">KCTC22721</strain>
    </source>
</reference>
<evidence type="ECO:0000256" key="3">
    <source>
        <dbReference type="ARBA" id="ARBA00023004"/>
    </source>
</evidence>
<evidence type="ECO:0000256" key="1">
    <source>
        <dbReference type="ARBA" id="ARBA00022714"/>
    </source>
</evidence>
<evidence type="ECO:0000256" key="6">
    <source>
        <dbReference type="ARBA" id="ARBA00038001"/>
    </source>
</evidence>
<gene>
    <name evidence="8" type="ORF">DHW03_03540</name>
</gene>
<evidence type="ECO:0000256" key="5">
    <source>
        <dbReference type="ARBA" id="ARBA00034078"/>
    </source>
</evidence>
<protein>
    <submittedName>
        <fullName evidence="8">(2Fe-2S)-binding protein</fullName>
    </submittedName>
</protein>
<dbReference type="Pfam" id="PF00355">
    <property type="entry name" value="Rieske"/>
    <property type="match status" value="1"/>
</dbReference>
<feature type="domain" description="Rieske" evidence="7">
    <location>
        <begin position="4"/>
        <end position="99"/>
    </location>
</feature>
<accession>A0A317EPT6</accession>
<dbReference type="PROSITE" id="PS51296">
    <property type="entry name" value="RIESKE"/>
    <property type="match status" value="1"/>
</dbReference>
<dbReference type="PANTHER" id="PTHR21496">
    <property type="entry name" value="FERREDOXIN-RELATED"/>
    <property type="match status" value="1"/>
</dbReference>
<dbReference type="EMBL" id="QGNZ01000001">
    <property type="protein sequence ID" value="PWS28920.1"/>
    <property type="molecule type" value="Genomic_DNA"/>
</dbReference>
<dbReference type="GO" id="GO:0046872">
    <property type="term" value="F:metal ion binding"/>
    <property type="evidence" value="ECO:0007669"/>
    <property type="project" value="UniProtKB-KW"/>
</dbReference>
<dbReference type="SUPFAM" id="SSF50022">
    <property type="entry name" value="ISP domain"/>
    <property type="match status" value="1"/>
</dbReference>
<dbReference type="AlphaFoldDB" id="A0A317EPT6"/>
<comment type="similarity">
    <text evidence="6">Belongs to the bacterial ring-hydroxylating dioxygenase ferredoxin component family.</text>
</comment>
<keyword evidence="1" id="KW-0001">2Fe-2S</keyword>
<evidence type="ECO:0000256" key="2">
    <source>
        <dbReference type="ARBA" id="ARBA00022723"/>
    </source>
</evidence>
<dbReference type="InterPro" id="IPR017941">
    <property type="entry name" value="Rieske_2Fe-2S"/>
</dbReference>